<dbReference type="PANTHER" id="PTHR10146">
    <property type="entry name" value="PROLINE SYNTHETASE CO-TRANSCRIBED BACTERIAL HOMOLOG PROTEIN"/>
    <property type="match status" value="1"/>
</dbReference>
<dbReference type="RefSeq" id="WP_239555269.1">
    <property type="nucleotide sequence ID" value="NZ_JBBGZA010000001.1"/>
</dbReference>
<evidence type="ECO:0000256" key="1">
    <source>
        <dbReference type="ARBA" id="ARBA00022898"/>
    </source>
</evidence>
<evidence type="ECO:0000256" key="2">
    <source>
        <dbReference type="RuleBase" id="RU004514"/>
    </source>
</evidence>
<keyword evidence="1" id="KW-0663">Pyridoxal phosphate</keyword>
<dbReference type="Pfam" id="PF01168">
    <property type="entry name" value="Ala_racemase_N"/>
    <property type="match status" value="1"/>
</dbReference>
<name>A0ABU8Q1H3_9SPHN</name>
<evidence type="ECO:0000313" key="6">
    <source>
        <dbReference type="Proteomes" id="UP001380365"/>
    </source>
</evidence>
<gene>
    <name evidence="5" type="ORF">WH159_03295</name>
</gene>
<keyword evidence="6" id="KW-1185">Reference proteome</keyword>
<comment type="caution">
    <text evidence="5">The sequence shown here is derived from an EMBL/GenBank/DDBJ whole genome shotgun (WGS) entry which is preliminary data.</text>
</comment>
<feature type="region of interest" description="Disordered" evidence="3">
    <location>
        <begin position="115"/>
        <end position="141"/>
    </location>
</feature>
<organism evidence="5 6">
    <name type="scientific">Sphingomonas molluscorum</name>
    <dbReference type="NCBI Taxonomy" id="418184"/>
    <lineage>
        <taxon>Bacteria</taxon>
        <taxon>Pseudomonadati</taxon>
        <taxon>Pseudomonadota</taxon>
        <taxon>Alphaproteobacteria</taxon>
        <taxon>Sphingomonadales</taxon>
        <taxon>Sphingomonadaceae</taxon>
        <taxon>Sphingomonas</taxon>
    </lineage>
</organism>
<sequence length="141" mass="15647">MIGHLQTNKVKDVLDFAVEIQSLDRLRLAAALDRRLQQLGRGLDVLVQVNTSGEATKYGLAPQDVPAFLTELPAFTGLRVRGFMTLARFTSDLDEVRRCFRLLREIRDRARQESLQRLPIKAPSEPPTATAISHPGSGLGI</sequence>
<comment type="similarity">
    <text evidence="2">Belongs to the pyridoxal phosphate-binding protein YggS/PROSC family.</text>
</comment>
<dbReference type="InterPro" id="IPR029066">
    <property type="entry name" value="PLP-binding_barrel"/>
</dbReference>
<dbReference type="SUPFAM" id="SSF51419">
    <property type="entry name" value="PLP-binding barrel"/>
    <property type="match status" value="1"/>
</dbReference>
<evidence type="ECO:0000256" key="3">
    <source>
        <dbReference type="SAM" id="MobiDB-lite"/>
    </source>
</evidence>
<keyword evidence="5" id="KW-0413">Isomerase</keyword>
<protein>
    <submittedName>
        <fullName evidence="5">Alanine racemase</fullName>
        <ecNumber evidence="5">5.1.1.1</ecNumber>
    </submittedName>
</protein>
<reference evidence="5 6" key="1">
    <citation type="submission" date="2023-12" db="EMBL/GenBank/DDBJ databases">
        <title>Gut-associated functions are favored during microbiome assembly across C. elegans life.</title>
        <authorList>
            <person name="Zimmermann J."/>
        </authorList>
    </citation>
    <scope>NUCLEOTIDE SEQUENCE [LARGE SCALE GENOMIC DNA]</scope>
    <source>
        <strain evidence="5 6">JUb134</strain>
    </source>
</reference>
<feature type="domain" description="Alanine racemase N-terminal" evidence="4">
    <location>
        <begin position="20"/>
        <end position="119"/>
    </location>
</feature>
<dbReference type="PANTHER" id="PTHR10146:SF14">
    <property type="entry name" value="PYRIDOXAL PHOSPHATE HOMEOSTASIS PROTEIN"/>
    <property type="match status" value="1"/>
</dbReference>
<proteinExistence type="inferred from homology"/>
<accession>A0ABU8Q1H3</accession>
<dbReference type="InterPro" id="IPR011078">
    <property type="entry name" value="PyrdxlP_homeostasis"/>
</dbReference>
<dbReference type="EC" id="5.1.1.1" evidence="5"/>
<dbReference type="Proteomes" id="UP001380365">
    <property type="component" value="Unassembled WGS sequence"/>
</dbReference>
<dbReference type="Gene3D" id="3.20.20.10">
    <property type="entry name" value="Alanine racemase"/>
    <property type="match status" value="1"/>
</dbReference>
<evidence type="ECO:0000313" key="5">
    <source>
        <dbReference type="EMBL" id="MEJ5093574.1"/>
    </source>
</evidence>
<dbReference type="InterPro" id="IPR001608">
    <property type="entry name" value="Ala_racemase_N"/>
</dbReference>
<evidence type="ECO:0000259" key="4">
    <source>
        <dbReference type="Pfam" id="PF01168"/>
    </source>
</evidence>
<dbReference type="EMBL" id="JBBGZA010000001">
    <property type="protein sequence ID" value="MEJ5093574.1"/>
    <property type="molecule type" value="Genomic_DNA"/>
</dbReference>
<dbReference type="GO" id="GO:0008784">
    <property type="term" value="F:alanine racemase activity"/>
    <property type="evidence" value="ECO:0007669"/>
    <property type="project" value="UniProtKB-EC"/>
</dbReference>